<dbReference type="Gene3D" id="1.10.10.10">
    <property type="entry name" value="Winged helix-like DNA-binding domain superfamily/Winged helix DNA-binding domain"/>
    <property type="match status" value="1"/>
</dbReference>
<dbReference type="SMART" id="SM00415">
    <property type="entry name" value="HSF"/>
    <property type="match status" value="1"/>
</dbReference>
<evidence type="ECO:0000313" key="8">
    <source>
        <dbReference type="Proteomes" id="UP001165083"/>
    </source>
</evidence>
<comment type="caution">
    <text evidence="7">The sequence shown here is derived from an EMBL/GenBank/DDBJ whole genome shotgun (WGS) entry which is preliminary data.</text>
</comment>
<evidence type="ECO:0000256" key="3">
    <source>
        <dbReference type="ARBA" id="ARBA00023242"/>
    </source>
</evidence>
<accession>A0A9W6WNQ9</accession>
<keyword evidence="3" id="KW-0539">Nucleus</keyword>
<dbReference type="InterPro" id="IPR036390">
    <property type="entry name" value="WH_DNA-bd_sf"/>
</dbReference>
<feature type="domain" description="HSF-type DNA-binding" evidence="6">
    <location>
        <begin position="45"/>
        <end position="140"/>
    </location>
</feature>
<comment type="subcellular location">
    <subcellularLocation>
        <location evidence="1">Nucleus</location>
    </subcellularLocation>
</comment>
<evidence type="ECO:0000256" key="2">
    <source>
        <dbReference type="ARBA" id="ARBA00023125"/>
    </source>
</evidence>
<name>A0A9W6WNQ9_9STRA</name>
<gene>
    <name evidence="7" type="ORF">Plil01_000233700</name>
</gene>
<dbReference type="FunFam" id="1.10.10.10:FF:000286">
    <property type="entry name" value="Heat shock transcription factor"/>
    <property type="match status" value="1"/>
</dbReference>
<evidence type="ECO:0000256" key="1">
    <source>
        <dbReference type="ARBA" id="ARBA00004123"/>
    </source>
</evidence>
<dbReference type="OrthoDB" id="60033at2759"/>
<protein>
    <submittedName>
        <fullName evidence="7">Unnamed protein product</fullName>
    </submittedName>
</protein>
<keyword evidence="8" id="KW-1185">Reference proteome</keyword>
<dbReference type="GO" id="GO:0005634">
    <property type="term" value="C:nucleus"/>
    <property type="evidence" value="ECO:0007669"/>
    <property type="project" value="UniProtKB-SubCell"/>
</dbReference>
<dbReference type="PRINTS" id="PR00056">
    <property type="entry name" value="HSFDOMAIN"/>
</dbReference>
<reference evidence="7" key="1">
    <citation type="submission" date="2023-04" db="EMBL/GenBank/DDBJ databases">
        <title>Phytophthora lilii NBRC 32176.</title>
        <authorList>
            <person name="Ichikawa N."/>
            <person name="Sato H."/>
            <person name="Tonouchi N."/>
        </authorList>
    </citation>
    <scope>NUCLEOTIDE SEQUENCE</scope>
    <source>
        <strain evidence="7">NBRC 32176</strain>
    </source>
</reference>
<dbReference type="Pfam" id="PF00447">
    <property type="entry name" value="HSF_DNA-bind"/>
    <property type="match status" value="1"/>
</dbReference>
<evidence type="ECO:0000313" key="7">
    <source>
        <dbReference type="EMBL" id="GMF11652.1"/>
    </source>
</evidence>
<evidence type="ECO:0000259" key="6">
    <source>
        <dbReference type="SMART" id="SM00415"/>
    </source>
</evidence>
<feature type="region of interest" description="Disordered" evidence="5">
    <location>
        <begin position="1"/>
        <end position="28"/>
    </location>
</feature>
<dbReference type="InterPro" id="IPR036388">
    <property type="entry name" value="WH-like_DNA-bd_sf"/>
</dbReference>
<dbReference type="SUPFAM" id="SSF46785">
    <property type="entry name" value="Winged helix' DNA-binding domain"/>
    <property type="match status" value="1"/>
</dbReference>
<dbReference type="PANTHER" id="PTHR10015">
    <property type="entry name" value="HEAT SHOCK TRANSCRIPTION FACTOR"/>
    <property type="match status" value="1"/>
</dbReference>
<evidence type="ECO:0000256" key="5">
    <source>
        <dbReference type="SAM" id="MobiDB-lite"/>
    </source>
</evidence>
<dbReference type="PANTHER" id="PTHR10015:SF427">
    <property type="entry name" value="HEAT SHOCK FACTOR PROTEIN"/>
    <property type="match status" value="1"/>
</dbReference>
<dbReference type="AlphaFoldDB" id="A0A9W6WNQ9"/>
<feature type="compositionally biased region" description="Basic residues" evidence="5">
    <location>
        <begin position="139"/>
        <end position="148"/>
    </location>
</feature>
<evidence type="ECO:0000256" key="4">
    <source>
        <dbReference type="RuleBase" id="RU004020"/>
    </source>
</evidence>
<proteinExistence type="inferred from homology"/>
<dbReference type="InterPro" id="IPR000232">
    <property type="entry name" value="HSF_DNA-bd"/>
</dbReference>
<comment type="similarity">
    <text evidence="4">Belongs to the HSF family.</text>
</comment>
<feature type="region of interest" description="Disordered" evidence="5">
    <location>
        <begin position="135"/>
        <end position="160"/>
    </location>
</feature>
<dbReference type="EMBL" id="BSXW01000082">
    <property type="protein sequence ID" value="GMF11652.1"/>
    <property type="molecule type" value="Genomic_DNA"/>
</dbReference>
<dbReference type="GO" id="GO:0043565">
    <property type="term" value="F:sequence-specific DNA binding"/>
    <property type="evidence" value="ECO:0007669"/>
    <property type="project" value="InterPro"/>
</dbReference>
<organism evidence="7 8">
    <name type="scientific">Phytophthora lilii</name>
    <dbReference type="NCBI Taxonomy" id="2077276"/>
    <lineage>
        <taxon>Eukaryota</taxon>
        <taxon>Sar</taxon>
        <taxon>Stramenopiles</taxon>
        <taxon>Oomycota</taxon>
        <taxon>Peronosporomycetes</taxon>
        <taxon>Peronosporales</taxon>
        <taxon>Peronosporaceae</taxon>
        <taxon>Phytophthora</taxon>
    </lineage>
</organism>
<dbReference type="Proteomes" id="UP001165083">
    <property type="component" value="Unassembled WGS sequence"/>
</dbReference>
<sequence>MNVQDLLTPETAAPECPPSPATSVASSCSSSSSSSSLEEASRRGWVAPFLLHLHQMLRRENPKIIRWAEDGMAFQILDKEAMTTQILPNYFKNKNFSSFQRQLNYFGFRKWSKARAQFPTYSREHFTRDNYSEMSLVKRQSKKSRKRKAASDEEQPAKRAAVAPTALAVAEKCKPILPRPGAVYEPAVASPPQQYLPRVMSPPMHPTAFSLPVLSPARKMSSGFKLPSIRELSLASTMPYSTIGPIRPRLMA</sequence>
<keyword evidence="2" id="KW-0238">DNA-binding</keyword>
<dbReference type="GO" id="GO:0003700">
    <property type="term" value="F:DNA-binding transcription factor activity"/>
    <property type="evidence" value="ECO:0007669"/>
    <property type="project" value="InterPro"/>
</dbReference>